<dbReference type="PROSITE" id="PS51257">
    <property type="entry name" value="PROKAR_LIPOPROTEIN"/>
    <property type="match status" value="1"/>
</dbReference>
<dbReference type="InterPro" id="IPR011655">
    <property type="entry name" value="MpPF26"/>
</dbReference>
<sequence length="110" mass="11977">MNQQKLPNATAVLVLGIVSIVGCCCYGVVGVITGIIGLSLYKKDNALYQQNPDLYSDYSNLNTGRILCIIGLILSSLNLIANIAMISIFGWQGMSDPQLIQERMREILGQ</sequence>
<dbReference type="STRING" id="363331.RM51_07695"/>
<dbReference type="Proteomes" id="UP000031167">
    <property type="component" value="Unassembled WGS sequence"/>
</dbReference>
<dbReference type="AlphaFoldDB" id="A0A0B4DA22"/>
<protein>
    <submittedName>
        <fullName evidence="2">Membrane protein</fullName>
    </submittedName>
</protein>
<organism evidence="2 3">
    <name type="scientific">Chryseobacterium taiwanense</name>
    <dbReference type="NCBI Taxonomy" id="363331"/>
    <lineage>
        <taxon>Bacteria</taxon>
        <taxon>Pseudomonadati</taxon>
        <taxon>Bacteroidota</taxon>
        <taxon>Flavobacteriia</taxon>
        <taxon>Flavobacteriales</taxon>
        <taxon>Weeksellaceae</taxon>
        <taxon>Chryseobacterium group</taxon>
        <taxon>Chryseobacterium</taxon>
    </lineage>
</organism>
<evidence type="ECO:0000313" key="2">
    <source>
        <dbReference type="EMBL" id="KIC63541.1"/>
    </source>
</evidence>
<feature type="transmembrane region" description="Helical" evidence="1">
    <location>
        <begin position="64"/>
        <end position="91"/>
    </location>
</feature>
<reference evidence="2 3" key="1">
    <citation type="submission" date="2014-12" db="EMBL/GenBank/DDBJ databases">
        <title>Genome sequencing of Chryseobacterium taiwanense TPW19.</title>
        <authorList>
            <person name="Tan P.W."/>
            <person name="Chan K.-G."/>
        </authorList>
    </citation>
    <scope>NUCLEOTIDE SEQUENCE [LARGE SCALE GENOMIC DNA]</scope>
    <source>
        <strain evidence="2 3">TPW19</strain>
    </source>
</reference>
<proteinExistence type="predicted"/>
<keyword evidence="3" id="KW-1185">Reference proteome</keyword>
<evidence type="ECO:0000313" key="3">
    <source>
        <dbReference type="Proteomes" id="UP000031167"/>
    </source>
</evidence>
<gene>
    <name evidence="2" type="ORF">RM51_07695</name>
</gene>
<dbReference type="RefSeq" id="WP_039367136.1">
    <property type="nucleotide sequence ID" value="NZ_JWTA01000005.1"/>
</dbReference>
<keyword evidence="1" id="KW-1133">Transmembrane helix</keyword>
<feature type="transmembrane region" description="Helical" evidence="1">
    <location>
        <begin position="12"/>
        <end position="41"/>
    </location>
</feature>
<accession>A0A0B4DA22</accession>
<keyword evidence="1" id="KW-0812">Transmembrane</keyword>
<name>A0A0B4DA22_9FLAO</name>
<keyword evidence="1" id="KW-0472">Membrane</keyword>
<dbReference type="Pfam" id="PF07666">
    <property type="entry name" value="MpPF26"/>
    <property type="match status" value="1"/>
</dbReference>
<dbReference type="EMBL" id="JWTA01000005">
    <property type="protein sequence ID" value="KIC63541.1"/>
    <property type="molecule type" value="Genomic_DNA"/>
</dbReference>
<comment type="caution">
    <text evidence="2">The sequence shown here is derived from an EMBL/GenBank/DDBJ whole genome shotgun (WGS) entry which is preliminary data.</text>
</comment>
<dbReference type="NCBIfam" id="NF040945">
    <property type="entry name" value="CCC_membrane"/>
    <property type="match status" value="1"/>
</dbReference>
<evidence type="ECO:0000256" key="1">
    <source>
        <dbReference type="SAM" id="Phobius"/>
    </source>
</evidence>